<proteinExistence type="predicted"/>
<organism evidence="1">
    <name type="scientific">Lepeophtheirus salmonis</name>
    <name type="common">Salmon louse</name>
    <name type="synonym">Caligus salmonis</name>
    <dbReference type="NCBI Taxonomy" id="72036"/>
    <lineage>
        <taxon>Eukaryota</taxon>
        <taxon>Metazoa</taxon>
        <taxon>Ecdysozoa</taxon>
        <taxon>Arthropoda</taxon>
        <taxon>Crustacea</taxon>
        <taxon>Multicrustacea</taxon>
        <taxon>Hexanauplia</taxon>
        <taxon>Copepoda</taxon>
        <taxon>Siphonostomatoida</taxon>
        <taxon>Caligidae</taxon>
        <taxon>Lepeophtheirus</taxon>
    </lineage>
</organism>
<evidence type="ECO:0000313" key="1">
    <source>
        <dbReference type="EMBL" id="CDW26139.1"/>
    </source>
</evidence>
<dbReference type="EMBL" id="HACA01008778">
    <property type="protein sequence ID" value="CDW26139.1"/>
    <property type="molecule type" value="Transcribed_RNA"/>
</dbReference>
<accession>A0A0K2TJN7</accession>
<sequence>MSKWNSEFCTISQ</sequence>
<name>A0A0K2TJN7_LEPSM</name>
<protein>
    <submittedName>
        <fullName evidence="1">Uncharacterized protein</fullName>
    </submittedName>
</protein>
<reference evidence="1" key="1">
    <citation type="submission" date="2014-05" db="EMBL/GenBank/DDBJ databases">
        <authorList>
            <person name="Chronopoulou M."/>
        </authorList>
    </citation>
    <scope>NUCLEOTIDE SEQUENCE</scope>
    <source>
        <tissue evidence="1">Whole organism</tissue>
    </source>
</reference>